<keyword evidence="3" id="KW-1185">Reference proteome</keyword>
<protein>
    <submittedName>
        <fullName evidence="2">Phosphotransferase enzyme family protein</fullName>
    </submittedName>
</protein>
<dbReference type="OrthoDB" id="2088152at2"/>
<evidence type="ECO:0000313" key="3">
    <source>
        <dbReference type="Proteomes" id="UP000184231"/>
    </source>
</evidence>
<dbReference type="EMBL" id="FQYX01000035">
    <property type="protein sequence ID" value="SHJ76374.1"/>
    <property type="molecule type" value="Genomic_DNA"/>
</dbReference>
<dbReference type="STRING" id="558155.SAMN04487911_13513"/>
<proteinExistence type="predicted"/>
<gene>
    <name evidence="2" type="ORF">SAMN04487911_13513</name>
</gene>
<feature type="domain" description="Aminoglycoside phosphotransferase" evidence="1">
    <location>
        <begin position="189"/>
        <end position="229"/>
    </location>
</feature>
<reference evidence="2 3" key="1">
    <citation type="submission" date="2016-11" db="EMBL/GenBank/DDBJ databases">
        <authorList>
            <person name="Jaros S."/>
            <person name="Januszkiewicz K."/>
            <person name="Wedrychowicz H."/>
        </authorList>
    </citation>
    <scope>NUCLEOTIDE SEQUENCE [LARGE SCALE GENOMIC DNA]</scope>
    <source>
        <strain evidence="2 3">CGMCC 1.8863</strain>
    </source>
</reference>
<dbReference type="GO" id="GO:0016740">
    <property type="term" value="F:transferase activity"/>
    <property type="evidence" value="ECO:0007669"/>
    <property type="project" value="UniProtKB-KW"/>
</dbReference>
<organism evidence="2 3">
    <name type="scientific">Arenibacter nanhaiticus</name>
    <dbReference type="NCBI Taxonomy" id="558155"/>
    <lineage>
        <taxon>Bacteria</taxon>
        <taxon>Pseudomonadati</taxon>
        <taxon>Bacteroidota</taxon>
        <taxon>Flavobacteriia</taxon>
        <taxon>Flavobacteriales</taxon>
        <taxon>Flavobacteriaceae</taxon>
        <taxon>Arenibacter</taxon>
    </lineage>
</organism>
<dbReference type="Pfam" id="PF01636">
    <property type="entry name" value="APH"/>
    <property type="match status" value="1"/>
</dbReference>
<dbReference type="AlphaFoldDB" id="A0A1M6LYU6"/>
<accession>A0A1M6LYU6</accession>
<name>A0A1M6LYU6_9FLAO</name>
<evidence type="ECO:0000313" key="2">
    <source>
        <dbReference type="EMBL" id="SHJ76374.1"/>
    </source>
</evidence>
<keyword evidence="2" id="KW-0808">Transferase</keyword>
<evidence type="ECO:0000259" key="1">
    <source>
        <dbReference type="Pfam" id="PF01636"/>
    </source>
</evidence>
<dbReference type="Gene3D" id="3.90.1200.10">
    <property type="match status" value="1"/>
</dbReference>
<sequence length="299" mass="35222">MKYCYFHPHRPQYFFPLDFTKHQVFLSFYQPYTNFGKLSWGLFRNLAWYRRLFSINNIEKFIPETKIRKIIGEDVIMAFNTGTPGPEQKITGLGWEAEDYFFIKYGVSTLAQSNVNNEYIILDQLGQLDFVPKILDFHQSSLGTLLKTDVLQGDRLANSVLDKSILKCLYSLAELNINTIKNYKTDKISVFAHGDFCPWNIMKKNGKLLVYDWEMAGTYPLGYDLFTFIFQTNFLLEPKKSIELTFSVNTDIIDKYFNYFNIKNWYEYLMSFCNLKIQLAKANNNDDLLNYYLKIKNIV</sequence>
<dbReference type="Proteomes" id="UP000184231">
    <property type="component" value="Unassembled WGS sequence"/>
</dbReference>
<dbReference type="RefSeq" id="WP_072765736.1">
    <property type="nucleotide sequence ID" value="NZ_FQYX01000035.1"/>
</dbReference>
<dbReference type="InterPro" id="IPR011009">
    <property type="entry name" value="Kinase-like_dom_sf"/>
</dbReference>
<dbReference type="InterPro" id="IPR002575">
    <property type="entry name" value="Aminoglycoside_PTrfase"/>
</dbReference>
<dbReference type="SUPFAM" id="SSF56112">
    <property type="entry name" value="Protein kinase-like (PK-like)"/>
    <property type="match status" value="1"/>
</dbReference>